<sequence>MKKLEEKILYKGKWISFKEISYLNNEEEILKWEAVERTNTTKAVVIVAKLVPTERYVFIKQYRPAIDNYVIGFPAGLLEQEDIELEAKRELKEETGYIGKVVDISPEIRPNPALLTDYTILVQMEIDENDELNKNPKQELEPSEDIEVILVSKEESRDFLIEQKNKGVDVGVGPWYIFGFKL</sequence>
<comment type="cofactor">
    <cofactor evidence="1">
        <name>Mg(2+)</name>
        <dbReference type="ChEBI" id="CHEBI:18420"/>
    </cofactor>
</comment>
<dbReference type="GO" id="GO:0006753">
    <property type="term" value="P:nucleoside phosphate metabolic process"/>
    <property type="evidence" value="ECO:0007669"/>
    <property type="project" value="TreeGrafter"/>
</dbReference>
<dbReference type="OrthoDB" id="9788922at2"/>
<evidence type="ECO:0000256" key="2">
    <source>
        <dbReference type="ARBA" id="ARBA00022801"/>
    </source>
</evidence>
<protein>
    <submittedName>
        <fullName evidence="4">Hydrolase</fullName>
    </submittedName>
</protein>
<dbReference type="EMBL" id="JXSU01000007">
    <property type="protein sequence ID" value="KIS22492.1"/>
    <property type="molecule type" value="Genomic_DNA"/>
</dbReference>
<dbReference type="SUPFAM" id="SSF55811">
    <property type="entry name" value="Nudix"/>
    <property type="match status" value="1"/>
</dbReference>
<dbReference type="Pfam" id="PF00293">
    <property type="entry name" value="NUDIX"/>
    <property type="match status" value="1"/>
</dbReference>
<evidence type="ECO:0000256" key="1">
    <source>
        <dbReference type="ARBA" id="ARBA00001946"/>
    </source>
</evidence>
<dbReference type="InterPro" id="IPR015797">
    <property type="entry name" value="NUDIX_hydrolase-like_dom_sf"/>
</dbReference>
<evidence type="ECO:0000259" key="3">
    <source>
        <dbReference type="Pfam" id="PF00293"/>
    </source>
</evidence>
<evidence type="ECO:0000313" key="4">
    <source>
        <dbReference type="EMBL" id="KIS22492.1"/>
    </source>
</evidence>
<dbReference type="GO" id="GO:0016787">
    <property type="term" value="F:hydrolase activity"/>
    <property type="evidence" value="ECO:0007669"/>
    <property type="project" value="UniProtKB-KW"/>
</dbReference>
<name>A0A0D1BRT1_CLOBO</name>
<dbReference type="PANTHER" id="PTHR11839">
    <property type="entry name" value="UDP/ADP-SUGAR PYROPHOSPHATASE"/>
    <property type="match status" value="1"/>
</dbReference>
<dbReference type="PANTHER" id="PTHR11839:SF18">
    <property type="entry name" value="NUDIX HYDROLASE DOMAIN-CONTAINING PROTEIN"/>
    <property type="match status" value="1"/>
</dbReference>
<gene>
    <name evidence="4" type="ORF">N495_02430</name>
</gene>
<dbReference type="Gene3D" id="3.90.79.10">
    <property type="entry name" value="Nucleoside Triphosphate Pyrophosphohydrolase"/>
    <property type="match status" value="1"/>
</dbReference>
<keyword evidence="2 4" id="KW-0378">Hydrolase</keyword>
<dbReference type="Proteomes" id="UP000032250">
    <property type="component" value="Unassembled WGS sequence"/>
</dbReference>
<dbReference type="GO" id="GO:0005829">
    <property type="term" value="C:cytosol"/>
    <property type="evidence" value="ECO:0007669"/>
    <property type="project" value="TreeGrafter"/>
</dbReference>
<proteinExistence type="predicted"/>
<dbReference type="InterPro" id="IPR000086">
    <property type="entry name" value="NUDIX_hydrolase_dom"/>
</dbReference>
<comment type="caution">
    <text evidence="4">The sequence shown here is derived from an EMBL/GenBank/DDBJ whole genome shotgun (WGS) entry which is preliminary data.</text>
</comment>
<dbReference type="GO" id="GO:0019693">
    <property type="term" value="P:ribose phosphate metabolic process"/>
    <property type="evidence" value="ECO:0007669"/>
    <property type="project" value="TreeGrafter"/>
</dbReference>
<dbReference type="PATRIC" id="fig|1379739.3.peg.791"/>
<dbReference type="RefSeq" id="WP_003488364.1">
    <property type="nucleotide sequence ID" value="NZ_JXSU01000007.1"/>
</dbReference>
<organism evidence="4 5">
    <name type="scientific">Clostridium botulinum B2 450</name>
    <dbReference type="NCBI Taxonomy" id="1379739"/>
    <lineage>
        <taxon>Bacteria</taxon>
        <taxon>Bacillati</taxon>
        <taxon>Bacillota</taxon>
        <taxon>Clostridia</taxon>
        <taxon>Eubacteriales</taxon>
        <taxon>Clostridiaceae</taxon>
        <taxon>Clostridium</taxon>
    </lineage>
</organism>
<reference evidence="4 5" key="1">
    <citation type="submission" date="2014-06" db="EMBL/GenBank/DDBJ databases">
        <title>Genome characterization of distinct group I Clostridium botulinum lineages.</title>
        <authorList>
            <person name="Giordani F."/>
            <person name="Anselmo A."/>
            <person name="Fillo S."/>
            <person name="Palozzi A.M."/>
            <person name="Fortunato A."/>
            <person name="Gentile B."/>
            <person name="Ciammaruconi A."/>
            <person name="Anniballi F."/>
            <person name="De Medici D."/>
            <person name="Lista F."/>
        </authorList>
    </citation>
    <scope>NUCLEOTIDE SEQUENCE [LARGE SCALE GENOMIC DNA]</scope>
    <source>
        <strain evidence="4 5">B2 450</strain>
    </source>
</reference>
<dbReference type="HOGENOM" id="CLU_062658_0_1_9"/>
<accession>A0A0D1BRT1</accession>
<feature type="domain" description="Nudix hydrolase" evidence="3">
    <location>
        <begin position="43"/>
        <end position="141"/>
    </location>
</feature>
<evidence type="ECO:0000313" key="5">
    <source>
        <dbReference type="Proteomes" id="UP000032250"/>
    </source>
</evidence>
<dbReference type="AlphaFoldDB" id="A0A0D1BRT1"/>